<evidence type="ECO:0000313" key="5">
    <source>
        <dbReference type="Proteomes" id="UP000293519"/>
    </source>
</evidence>
<evidence type="ECO:0000256" key="2">
    <source>
        <dbReference type="SAM" id="Phobius"/>
    </source>
</evidence>
<evidence type="ECO:0000256" key="3">
    <source>
        <dbReference type="SAM" id="SignalP"/>
    </source>
</evidence>
<dbReference type="NCBIfam" id="NF033766">
    <property type="entry name" value="choice_anch_G"/>
    <property type="match status" value="1"/>
</dbReference>
<evidence type="ECO:0000313" key="4">
    <source>
        <dbReference type="EMBL" id="RZS56104.1"/>
    </source>
</evidence>
<keyword evidence="3" id="KW-0732">Signal</keyword>
<dbReference type="AlphaFoldDB" id="A0A4Q7LNA6"/>
<dbReference type="RefSeq" id="WP_130485402.1">
    <property type="nucleotide sequence ID" value="NZ_SGWW01000003.1"/>
</dbReference>
<keyword evidence="2" id="KW-1133">Transmembrane helix</keyword>
<proteinExistence type="predicted"/>
<dbReference type="OrthoDB" id="5479351at2"/>
<keyword evidence="2" id="KW-0472">Membrane</keyword>
<protein>
    <recommendedName>
        <fullName evidence="6">Choice-of-anchor G family protein</fullName>
    </recommendedName>
</protein>
<dbReference type="EMBL" id="SGWW01000003">
    <property type="protein sequence ID" value="RZS56104.1"/>
    <property type="molecule type" value="Genomic_DNA"/>
</dbReference>
<feature type="transmembrane region" description="Helical" evidence="2">
    <location>
        <begin position="634"/>
        <end position="653"/>
    </location>
</feature>
<evidence type="ECO:0008006" key="6">
    <source>
        <dbReference type="Google" id="ProtNLM"/>
    </source>
</evidence>
<name>A0A4Q7LNA6_9MICO</name>
<feature type="region of interest" description="Disordered" evidence="1">
    <location>
        <begin position="584"/>
        <end position="622"/>
    </location>
</feature>
<dbReference type="InterPro" id="IPR047900">
    <property type="entry name" value="Choice_anch_G"/>
</dbReference>
<accession>A0A4Q7LNA6</accession>
<keyword evidence="5" id="KW-1185">Reference proteome</keyword>
<gene>
    <name evidence="4" type="ORF">EV141_1556</name>
</gene>
<reference evidence="4 5" key="1">
    <citation type="journal article" date="2015" name="Stand. Genomic Sci.">
        <title>Genomic Encyclopedia of Bacterial and Archaeal Type Strains, Phase III: the genomes of soil and plant-associated and newly described type strains.</title>
        <authorList>
            <person name="Whitman W.B."/>
            <person name="Woyke T."/>
            <person name="Klenk H.P."/>
            <person name="Zhou Y."/>
            <person name="Lilburn T.G."/>
            <person name="Beck B.J."/>
            <person name="De Vos P."/>
            <person name="Vandamme P."/>
            <person name="Eisen J.A."/>
            <person name="Garrity G."/>
            <person name="Hugenholtz P."/>
            <person name="Kyrpides N.C."/>
        </authorList>
    </citation>
    <scope>NUCLEOTIDE SEQUENCE [LARGE SCALE GENOMIC DNA]</scope>
    <source>
        <strain evidence="4 5">CV2</strain>
    </source>
</reference>
<evidence type="ECO:0000256" key="1">
    <source>
        <dbReference type="SAM" id="MobiDB-lite"/>
    </source>
</evidence>
<sequence length="664" mass="64240">MRTQRGGRRVARQRVLGAVSAAGAIALVLGTAGPAAASVDRDSGTREASARGQFLSGSIAGVSLDRIVALEPARAANSGSEPDRIVDNPLIVSALGASLITLPSGIQLDLGSIVDGGVAAQLARASADGSAAAGSGAIGRAGGASLGVTTSGAGGDLALDLSAALDGALSDALADVELRLSAVQASARADADGVTGDYSLAGAELLISSPAVAALGQKVSSALDGVTSRLDALSRDDGPLALSIGAALNPLLGTAGIAANVDIAIDADVRGAVTPLLRTEYAARGISIDLETGTVTVDLATLAGGRLNELPPGTDLLSAGVLSPVLDGATGSIADLVDQITAAVDEALRSGTISVSASASTLTAQQPRYESECRDITREIVRAPSGSGSGGSGSSGGSSGHGLVGGLLGGIGGLVGDVVGGVGDVVGEVVDTVTETVCSTVAVPLPDLATGLDLTLTANLGQASDGIVDTSVASLVVLGSRVDVPVPAIRSALAAVITAELFGDDGAVREVQRRLQLTLVDPALHALLGADGASALGALLSVTVNEQDVRAGGAGLTQTAVRVTVGGESASLVRLDVATAEVIGGVGGDNGPGEPTDPEGPGGPGGPGADDPATPAGFGVPGGPDRLAMTGVSALLAIIGLAAALLAASGLALRARRRSAELVA</sequence>
<comment type="caution">
    <text evidence="4">The sequence shown here is derived from an EMBL/GenBank/DDBJ whole genome shotgun (WGS) entry which is preliminary data.</text>
</comment>
<organism evidence="4 5">
    <name type="scientific">Microcella putealis</name>
    <dbReference type="NCBI Taxonomy" id="337005"/>
    <lineage>
        <taxon>Bacteria</taxon>
        <taxon>Bacillati</taxon>
        <taxon>Actinomycetota</taxon>
        <taxon>Actinomycetes</taxon>
        <taxon>Micrococcales</taxon>
        <taxon>Microbacteriaceae</taxon>
        <taxon>Microcella</taxon>
    </lineage>
</organism>
<feature type="signal peptide" evidence="3">
    <location>
        <begin position="1"/>
        <end position="37"/>
    </location>
</feature>
<dbReference type="Proteomes" id="UP000293519">
    <property type="component" value="Unassembled WGS sequence"/>
</dbReference>
<feature type="chain" id="PRO_5020767928" description="Choice-of-anchor G family protein" evidence="3">
    <location>
        <begin position="38"/>
        <end position="664"/>
    </location>
</feature>
<keyword evidence="2" id="KW-0812">Transmembrane</keyword>